<sequence length="183" mass="21044">MKIGLVRHFEVNCPHEFLMNAAKFREWVNQYDCSPTKPIALPAGTDNWDKCYCSDLPRAVETAQHIYQGEIIKTGLLREVPIAPVIETNLKLPYPFWLAAGRLAWYCSHQSQPETMRQTKWRIQRFIAGILEAGNSDILIVTHGFLMIYIQQELLNKGFTGGRIRKARHGKIQVFTKKLTKTT</sequence>
<evidence type="ECO:0008006" key="3">
    <source>
        <dbReference type="Google" id="ProtNLM"/>
    </source>
</evidence>
<proteinExistence type="predicted"/>
<evidence type="ECO:0000313" key="1">
    <source>
        <dbReference type="EMBL" id="XFO75474.1"/>
    </source>
</evidence>
<dbReference type="Gene3D" id="3.40.50.1240">
    <property type="entry name" value="Phosphoglycerate mutase-like"/>
    <property type="match status" value="1"/>
</dbReference>
<dbReference type="Pfam" id="PF00300">
    <property type="entry name" value="His_Phos_1"/>
    <property type="match status" value="1"/>
</dbReference>
<dbReference type="InterPro" id="IPR029033">
    <property type="entry name" value="His_PPase_superfam"/>
</dbReference>
<organism evidence="1 2">
    <name type="scientific">Sporomusa acidovorans (strain ATCC 49682 / DSM 3132 / Mol)</name>
    <dbReference type="NCBI Taxonomy" id="1123286"/>
    <lineage>
        <taxon>Bacteria</taxon>
        <taxon>Bacillati</taxon>
        <taxon>Bacillota</taxon>
        <taxon>Negativicutes</taxon>
        <taxon>Selenomonadales</taxon>
        <taxon>Sporomusaceae</taxon>
        <taxon>Sporomusa</taxon>
    </lineage>
</organism>
<reference evidence="1" key="1">
    <citation type="submission" date="2024-05" db="EMBL/GenBank/DDBJ databases">
        <title>Isolation and characterization of Sporomusa carbonis sp. nov., a carboxydotrophic hydrogenogen in the genus of Sporomusa isolated from a charcoal burning pile.</title>
        <authorList>
            <person name="Boeer T."/>
            <person name="Rosenbaum F."/>
            <person name="Eysell L."/>
            <person name="Mueller V."/>
            <person name="Daniel R."/>
            <person name="Poehlein A."/>
        </authorList>
    </citation>
    <scope>NUCLEOTIDE SEQUENCE [LARGE SCALE GENOMIC DNA]</scope>
    <source>
        <strain evidence="1">DSM 3132</strain>
    </source>
</reference>
<dbReference type="Proteomes" id="UP000216052">
    <property type="component" value="Chromosome"/>
</dbReference>
<keyword evidence="2" id="KW-1185">Reference proteome</keyword>
<dbReference type="SUPFAM" id="SSF53254">
    <property type="entry name" value="Phosphoglycerate mutase-like"/>
    <property type="match status" value="1"/>
</dbReference>
<dbReference type="EMBL" id="CP155571">
    <property type="protein sequence ID" value="XFO75474.1"/>
    <property type="molecule type" value="Genomic_DNA"/>
</dbReference>
<evidence type="ECO:0000313" key="2">
    <source>
        <dbReference type="Proteomes" id="UP000216052"/>
    </source>
</evidence>
<dbReference type="InterPro" id="IPR013078">
    <property type="entry name" value="His_Pase_superF_clade-1"/>
</dbReference>
<gene>
    <name evidence="1" type="ORF">SPACI_055950</name>
</gene>
<accession>A0ABZ3JAK3</accession>
<protein>
    <recommendedName>
        <fullName evidence="3">Histidine phosphatase superfamily</fullName>
    </recommendedName>
</protein>
<name>A0ABZ3JAK3_SPOA4</name>